<comment type="caution">
    <text evidence="1">The sequence shown here is derived from an EMBL/GenBank/DDBJ whole genome shotgun (WGS) entry which is preliminary data.</text>
</comment>
<organism evidence="1">
    <name type="scientific">marine sediment metagenome</name>
    <dbReference type="NCBI Taxonomy" id="412755"/>
    <lineage>
        <taxon>unclassified sequences</taxon>
        <taxon>metagenomes</taxon>
        <taxon>ecological metagenomes</taxon>
    </lineage>
</organism>
<proteinExistence type="predicted"/>
<protein>
    <submittedName>
        <fullName evidence="1">Uncharacterized protein</fullName>
    </submittedName>
</protein>
<dbReference type="EMBL" id="LAZR01026927">
    <property type="protein sequence ID" value="KKL67252.1"/>
    <property type="molecule type" value="Genomic_DNA"/>
</dbReference>
<reference evidence="1" key="1">
    <citation type="journal article" date="2015" name="Nature">
        <title>Complex archaea that bridge the gap between prokaryotes and eukaryotes.</title>
        <authorList>
            <person name="Spang A."/>
            <person name="Saw J.H."/>
            <person name="Jorgensen S.L."/>
            <person name="Zaremba-Niedzwiedzka K."/>
            <person name="Martijn J."/>
            <person name="Lind A.E."/>
            <person name="van Eijk R."/>
            <person name="Schleper C."/>
            <person name="Guy L."/>
            <person name="Ettema T.J."/>
        </authorList>
    </citation>
    <scope>NUCLEOTIDE SEQUENCE</scope>
</reference>
<evidence type="ECO:0000313" key="1">
    <source>
        <dbReference type="EMBL" id="KKL67252.1"/>
    </source>
</evidence>
<sequence>MQKTSEWKEEIQKFLSLIGVGHSNGCPILRLAARLGAPFTQLVFMNPALNTKGKKTRVGLKVDKVHVWHVRSDYVVRIASFIPWHPWGKMGAVGYKGKDPRYVNYDIERDYDVDGKLRHGKVFDKEWLEVMGPLIVDALEP</sequence>
<dbReference type="AlphaFoldDB" id="A0A0F9GVY6"/>
<name>A0A0F9GVY6_9ZZZZ</name>
<accession>A0A0F9GVY6</accession>
<gene>
    <name evidence="1" type="ORF">LCGC14_2136870</name>
</gene>